<dbReference type="EMBL" id="QGNW01000248">
    <property type="protein sequence ID" value="RVW81812.1"/>
    <property type="molecule type" value="Genomic_DNA"/>
</dbReference>
<name>A0A438HBH2_VITVI</name>
<keyword evidence="7" id="KW-0862">Zinc</keyword>
<evidence type="ECO:0000256" key="2">
    <source>
        <dbReference type="ARBA" id="ARBA00007025"/>
    </source>
</evidence>
<proteinExistence type="inferred from homology"/>
<dbReference type="GO" id="GO:0008270">
    <property type="term" value="F:zinc ion binding"/>
    <property type="evidence" value="ECO:0007669"/>
    <property type="project" value="UniProtKB-KW"/>
</dbReference>
<dbReference type="Proteomes" id="UP000288805">
    <property type="component" value="Unassembled WGS sequence"/>
</dbReference>
<comment type="caution">
    <text evidence="13">The sequence shown here is derived from an EMBL/GenBank/DDBJ whole genome shotgun (WGS) entry which is preliminary data.</text>
</comment>
<evidence type="ECO:0000256" key="1">
    <source>
        <dbReference type="ARBA" id="ARBA00004123"/>
    </source>
</evidence>
<evidence type="ECO:0000256" key="9">
    <source>
        <dbReference type="ARBA" id="ARBA00023125"/>
    </source>
</evidence>
<feature type="region of interest" description="Disordered" evidence="11">
    <location>
        <begin position="1"/>
        <end position="40"/>
    </location>
</feature>
<feature type="compositionally biased region" description="Basic and acidic residues" evidence="11">
    <location>
        <begin position="1"/>
        <end position="10"/>
    </location>
</feature>
<evidence type="ECO:0000256" key="8">
    <source>
        <dbReference type="ARBA" id="ARBA00022840"/>
    </source>
</evidence>
<evidence type="ECO:0000256" key="3">
    <source>
        <dbReference type="ARBA" id="ARBA00022723"/>
    </source>
</evidence>
<feature type="domain" description="PHD-type" evidence="12">
    <location>
        <begin position="53"/>
        <end position="198"/>
    </location>
</feature>
<comment type="subcellular location">
    <subcellularLocation>
        <location evidence="1">Nucleus</location>
    </subcellularLocation>
</comment>
<evidence type="ECO:0000256" key="5">
    <source>
        <dbReference type="ARBA" id="ARBA00022771"/>
    </source>
</evidence>
<keyword evidence="9" id="KW-0238">DNA-binding</keyword>
<comment type="similarity">
    <text evidence="2">Belongs to the SNF2/RAD54 helicase family.</text>
</comment>
<keyword evidence="6" id="KW-0378">Hydrolase</keyword>
<protein>
    <submittedName>
        <fullName evidence="13">Protein chromatin remodeling 20</fullName>
    </submittedName>
</protein>
<sequence length="309" mass="33909">MPDTLDKERPASNGNSSVLSGSVLPDSTETKGFKRSHDNGELDVDNKRFRTVIIDSDDETHEVGNVSNSLVNNMTKMEGHSVLQENEGDFVGAGSLPSKHMNGNFHCTAYNLLWQDPDCSECYCGWCGRSNDLVGCKSCKTLFCITCIKRNIGEECLSDVKASGWQCCCCSPSLLQQLTSELEKAIGSSSLTVSSSDSDSDDSDEDINVAISSKRRRKKKIRRILDDAELGEETKRKIAIEKERQERLKSLQVQFSEKSKMMNAASCNGNLSEDTSVEVLGDASKGYIVNVVREKGEEAVRIPPSISAN</sequence>
<dbReference type="InterPro" id="IPR044574">
    <property type="entry name" value="ARIP4-like"/>
</dbReference>
<evidence type="ECO:0000259" key="12">
    <source>
        <dbReference type="PROSITE" id="PS51533"/>
    </source>
</evidence>
<dbReference type="PROSITE" id="PS51533">
    <property type="entry name" value="ADD"/>
    <property type="match status" value="1"/>
</dbReference>
<gene>
    <name evidence="13" type="primary">ATRX_8</name>
    <name evidence="13" type="ORF">CK203_051605</name>
</gene>
<dbReference type="AlphaFoldDB" id="A0A438HBH2"/>
<keyword evidence="3" id="KW-0479">Metal-binding</keyword>
<evidence type="ECO:0000256" key="7">
    <source>
        <dbReference type="ARBA" id="ARBA00022833"/>
    </source>
</evidence>
<evidence type="ECO:0000256" key="11">
    <source>
        <dbReference type="SAM" id="MobiDB-lite"/>
    </source>
</evidence>
<keyword evidence="10" id="KW-0539">Nucleus</keyword>
<dbReference type="GO" id="GO:0005634">
    <property type="term" value="C:nucleus"/>
    <property type="evidence" value="ECO:0007669"/>
    <property type="project" value="UniProtKB-SubCell"/>
</dbReference>
<dbReference type="GO" id="GO:0004386">
    <property type="term" value="F:helicase activity"/>
    <property type="evidence" value="ECO:0007669"/>
    <property type="project" value="UniProtKB-KW"/>
</dbReference>
<evidence type="ECO:0000313" key="14">
    <source>
        <dbReference type="Proteomes" id="UP000288805"/>
    </source>
</evidence>
<keyword evidence="4" id="KW-0547">Nucleotide-binding</keyword>
<reference evidence="13 14" key="1">
    <citation type="journal article" date="2018" name="PLoS Genet.">
        <title>Population sequencing reveals clonal diversity and ancestral inbreeding in the grapevine cultivar Chardonnay.</title>
        <authorList>
            <person name="Roach M.J."/>
            <person name="Johnson D.L."/>
            <person name="Bohlmann J."/>
            <person name="van Vuuren H.J."/>
            <person name="Jones S.J."/>
            <person name="Pretorius I.S."/>
            <person name="Schmidt S.A."/>
            <person name="Borneman A.R."/>
        </authorList>
    </citation>
    <scope>NUCLEOTIDE SEQUENCE [LARGE SCALE GENOMIC DNA]</scope>
    <source>
        <strain evidence="14">cv. Chardonnay</strain>
        <tissue evidence="13">Leaf</tissue>
    </source>
</reference>
<dbReference type="SUPFAM" id="SSF57903">
    <property type="entry name" value="FYVE/PHD zinc finger"/>
    <property type="match status" value="1"/>
</dbReference>
<feature type="compositionally biased region" description="Basic and acidic residues" evidence="11">
    <location>
        <begin position="28"/>
        <end position="40"/>
    </location>
</feature>
<organism evidence="13 14">
    <name type="scientific">Vitis vinifera</name>
    <name type="common">Grape</name>
    <dbReference type="NCBI Taxonomy" id="29760"/>
    <lineage>
        <taxon>Eukaryota</taxon>
        <taxon>Viridiplantae</taxon>
        <taxon>Streptophyta</taxon>
        <taxon>Embryophyta</taxon>
        <taxon>Tracheophyta</taxon>
        <taxon>Spermatophyta</taxon>
        <taxon>Magnoliopsida</taxon>
        <taxon>eudicotyledons</taxon>
        <taxon>Gunneridae</taxon>
        <taxon>Pentapetalae</taxon>
        <taxon>rosids</taxon>
        <taxon>Vitales</taxon>
        <taxon>Vitaceae</taxon>
        <taxon>Viteae</taxon>
        <taxon>Vitis</taxon>
    </lineage>
</organism>
<keyword evidence="8" id="KW-0067">ATP-binding</keyword>
<dbReference type="PANTHER" id="PTHR45797">
    <property type="entry name" value="RAD54-LIKE"/>
    <property type="match status" value="1"/>
</dbReference>
<dbReference type="GO" id="GO:0010468">
    <property type="term" value="P:regulation of gene expression"/>
    <property type="evidence" value="ECO:0007669"/>
    <property type="project" value="UniProtKB-ARBA"/>
</dbReference>
<evidence type="ECO:0000256" key="10">
    <source>
        <dbReference type="ARBA" id="ARBA00023242"/>
    </source>
</evidence>
<evidence type="ECO:0000256" key="4">
    <source>
        <dbReference type="ARBA" id="ARBA00022741"/>
    </source>
</evidence>
<dbReference type="InterPro" id="IPR025766">
    <property type="entry name" value="ADD"/>
</dbReference>
<dbReference type="PANTHER" id="PTHR45797:SF1">
    <property type="entry name" value="HELICASE ARIP4"/>
    <property type="match status" value="1"/>
</dbReference>
<accession>A0A438HBH2</accession>
<evidence type="ECO:0000256" key="6">
    <source>
        <dbReference type="ARBA" id="ARBA00022806"/>
    </source>
</evidence>
<keyword evidence="5" id="KW-0863">Zinc-finger</keyword>
<evidence type="ECO:0000313" key="13">
    <source>
        <dbReference type="EMBL" id="RVW81812.1"/>
    </source>
</evidence>
<dbReference type="GO" id="GO:0003677">
    <property type="term" value="F:DNA binding"/>
    <property type="evidence" value="ECO:0007669"/>
    <property type="project" value="UniProtKB-KW"/>
</dbReference>
<feature type="compositionally biased region" description="Low complexity" evidence="11">
    <location>
        <begin position="12"/>
        <end position="24"/>
    </location>
</feature>
<dbReference type="GO" id="GO:0016887">
    <property type="term" value="F:ATP hydrolysis activity"/>
    <property type="evidence" value="ECO:0007669"/>
    <property type="project" value="InterPro"/>
</dbReference>
<dbReference type="InterPro" id="IPR011011">
    <property type="entry name" value="Znf_FYVE_PHD"/>
</dbReference>
<dbReference type="GO" id="GO:0005524">
    <property type="term" value="F:ATP binding"/>
    <property type="evidence" value="ECO:0007669"/>
    <property type="project" value="UniProtKB-KW"/>
</dbReference>
<keyword evidence="6" id="KW-0347">Helicase</keyword>